<feature type="compositionally biased region" description="Basic and acidic residues" evidence="2">
    <location>
        <begin position="1294"/>
        <end position="1306"/>
    </location>
</feature>
<evidence type="ECO:0000259" key="3">
    <source>
        <dbReference type="PROSITE" id="PS50245"/>
    </source>
</evidence>
<feature type="compositionally biased region" description="Basic and acidic residues" evidence="2">
    <location>
        <begin position="21"/>
        <end position="45"/>
    </location>
</feature>
<feature type="region of interest" description="Disordered" evidence="2">
    <location>
        <begin position="959"/>
        <end position="982"/>
    </location>
</feature>
<name>A0ABM0JWJ5_APLCA</name>
<feature type="compositionally biased region" description="Basic and acidic residues" evidence="2">
    <location>
        <begin position="553"/>
        <end position="571"/>
    </location>
</feature>
<feature type="compositionally biased region" description="Low complexity" evidence="2">
    <location>
        <begin position="592"/>
        <end position="605"/>
    </location>
</feature>
<organism evidence="4 5">
    <name type="scientific">Aplysia californica</name>
    <name type="common">California sea hare</name>
    <dbReference type="NCBI Taxonomy" id="6500"/>
    <lineage>
        <taxon>Eukaryota</taxon>
        <taxon>Metazoa</taxon>
        <taxon>Spiralia</taxon>
        <taxon>Lophotrochozoa</taxon>
        <taxon>Mollusca</taxon>
        <taxon>Gastropoda</taxon>
        <taxon>Heterobranchia</taxon>
        <taxon>Euthyneura</taxon>
        <taxon>Tectipleura</taxon>
        <taxon>Aplysiida</taxon>
        <taxon>Aplysioidea</taxon>
        <taxon>Aplysiidae</taxon>
        <taxon>Aplysia</taxon>
    </lineage>
</organism>
<feature type="region of interest" description="Disordered" evidence="2">
    <location>
        <begin position="814"/>
        <end position="838"/>
    </location>
</feature>
<keyword evidence="1" id="KW-0175">Coiled coil</keyword>
<reference evidence="5" key="1">
    <citation type="submission" date="2025-08" db="UniProtKB">
        <authorList>
            <consortium name="RefSeq"/>
        </authorList>
    </citation>
    <scope>IDENTIFICATION</scope>
</reference>
<feature type="compositionally biased region" description="Low complexity" evidence="2">
    <location>
        <begin position="695"/>
        <end position="713"/>
    </location>
</feature>
<feature type="coiled-coil region" evidence="1">
    <location>
        <begin position="853"/>
        <end position="926"/>
    </location>
</feature>
<feature type="compositionally biased region" description="Basic and acidic residues" evidence="2">
    <location>
        <begin position="1027"/>
        <end position="1038"/>
    </location>
</feature>
<evidence type="ECO:0000313" key="5">
    <source>
        <dbReference type="RefSeq" id="XP_005103195.1"/>
    </source>
</evidence>
<dbReference type="Gene3D" id="2.30.30.190">
    <property type="entry name" value="CAP Gly-rich-like domain"/>
    <property type="match status" value="1"/>
</dbReference>
<keyword evidence="4" id="KW-1185">Reference proteome</keyword>
<feature type="region of interest" description="Disordered" evidence="2">
    <location>
        <begin position="691"/>
        <end position="713"/>
    </location>
</feature>
<feature type="compositionally biased region" description="Polar residues" evidence="2">
    <location>
        <begin position="1039"/>
        <end position="1051"/>
    </location>
</feature>
<dbReference type="PANTHER" id="PTHR18916">
    <property type="entry name" value="DYNACTIN 1-RELATED MICROTUBULE-BINDING"/>
    <property type="match status" value="1"/>
</dbReference>
<feature type="region of interest" description="Disordered" evidence="2">
    <location>
        <begin position="1"/>
        <end position="149"/>
    </location>
</feature>
<dbReference type="InterPro" id="IPR000938">
    <property type="entry name" value="CAP-Gly_domain"/>
</dbReference>
<feature type="compositionally biased region" description="Polar residues" evidence="2">
    <location>
        <begin position="524"/>
        <end position="551"/>
    </location>
</feature>
<dbReference type="Proteomes" id="UP000694888">
    <property type="component" value="Unplaced"/>
</dbReference>
<feature type="compositionally biased region" description="Basic and acidic residues" evidence="2">
    <location>
        <begin position="1058"/>
        <end position="1089"/>
    </location>
</feature>
<feature type="region of interest" description="Disordered" evidence="2">
    <location>
        <begin position="1162"/>
        <end position="1181"/>
    </location>
</feature>
<feature type="region of interest" description="Disordered" evidence="2">
    <location>
        <begin position="458"/>
        <end position="632"/>
    </location>
</feature>
<feature type="compositionally biased region" description="Low complexity" evidence="2">
    <location>
        <begin position="1268"/>
        <end position="1279"/>
    </location>
</feature>
<feature type="compositionally biased region" description="Polar residues" evidence="2">
    <location>
        <begin position="1307"/>
        <end position="1331"/>
    </location>
</feature>
<evidence type="ECO:0000313" key="4">
    <source>
        <dbReference type="Proteomes" id="UP000694888"/>
    </source>
</evidence>
<feature type="region of interest" description="Disordered" evidence="2">
    <location>
        <begin position="391"/>
        <end position="411"/>
    </location>
</feature>
<dbReference type="SUPFAM" id="SSF74924">
    <property type="entry name" value="Cap-Gly domain"/>
    <property type="match status" value="1"/>
</dbReference>
<evidence type="ECO:0000256" key="2">
    <source>
        <dbReference type="SAM" id="MobiDB-lite"/>
    </source>
</evidence>
<dbReference type="GeneID" id="101859260"/>
<dbReference type="PROSITE" id="PS00845">
    <property type="entry name" value="CAP_GLY_1"/>
    <property type="match status" value="1"/>
</dbReference>
<feature type="region of interest" description="Disordered" evidence="2">
    <location>
        <begin position="1027"/>
        <end position="1089"/>
    </location>
</feature>
<feature type="compositionally biased region" description="Low complexity" evidence="2">
    <location>
        <begin position="510"/>
        <end position="523"/>
    </location>
</feature>
<dbReference type="Pfam" id="PF01302">
    <property type="entry name" value="CAP_GLY"/>
    <property type="match status" value="1"/>
</dbReference>
<feature type="compositionally biased region" description="Low complexity" evidence="2">
    <location>
        <begin position="817"/>
        <end position="832"/>
    </location>
</feature>
<dbReference type="SMART" id="SM01052">
    <property type="entry name" value="CAP_GLY"/>
    <property type="match status" value="1"/>
</dbReference>
<feature type="region of interest" description="Disordered" evidence="2">
    <location>
        <begin position="1102"/>
        <end position="1122"/>
    </location>
</feature>
<feature type="domain" description="CAP-Gly" evidence="3">
    <location>
        <begin position="1404"/>
        <end position="1446"/>
    </location>
</feature>
<dbReference type="InterPro" id="IPR036859">
    <property type="entry name" value="CAP-Gly_dom_sf"/>
</dbReference>
<evidence type="ECO:0000256" key="1">
    <source>
        <dbReference type="SAM" id="Coils"/>
    </source>
</evidence>
<protein>
    <submittedName>
        <fullName evidence="5">Uncharacterized protein LOC101859260</fullName>
    </submittedName>
</protein>
<proteinExistence type="predicted"/>
<dbReference type="RefSeq" id="XP_005103195.1">
    <property type="nucleotide sequence ID" value="XM_005103138.3"/>
</dbReference>
<feature type="compositionally biased region" description="Basic and acidic residues" evidence="2">
    <location>
        <begin position="59"/>
        <end position="68"/>
    </location>
</feature>
<accession>A0ABM0JWJ5</accession>
<sequence length="1456" mass="160737">MDSPQESTEGLELYSTPVDPPAEKAEQHGECLEIKDQTDHPKPLEHLLTSVQEGTVGENPEHELHEKDVESEEVTTTVTVGEHSFSSKDEDEIVVDNEEHSEEHSGVVVPSPLATTGEEDEGDNEGGEEEKVCSPHLENKVEDTSEGSVKDSFSDLEVDIVKTEEETEEDMELPRYVTGCKYRWAKFVETQSKDVGFFPSYSPKDPVLLSWDEKAAAFFSSELRIVCGDHHGNLIIDGNLYPVEEFSVRTYTFEIDLFMKDDVIEDEEVVKKADQQEVNCDKQKSETKVDTCKDISSQLDGGKDGQLSDGDFADVRLDTEPKIEDIKWRQMNNQETTAGEDAFLSSSFKSDSSRSVTISKRHSPVGDDDVGKFIEPAIDSVLNGSSNKIVTGGRLHSSKEVSPVGTPERSVSQISERIAVNDELVEDVVADSSLHRPTFQLSGSLALAADLDMDVVPVRGSRPPSLGGGSGHGSAQGSARPSPAQDVIYGRPPSKASDRFSPSVAREETPSISRPSSGSRFSSANDTGSPNVMNGRTTSPVVNSVHSSARSSPLKDAKGDSLVSSRERLIDAGDISNRPPSLRGSRAGSRPQSQGSLSSEQELTQYLESGSKQDSMEHLLPAGGESHPDESLTDPAIMRGTERPTSMPNYTTQLQMNAEKRSMTPDNRIRVPPSTDVPAFRSSLVTERMEETLGRTSAVSHTSSVSSRGSSRTITPVAVENGTRESNHERRNDLEVTVSNLRKLLMSREAEVHSMSTQMQDLKDINRSLKEELDHRGRRHTPVSSETAEFKQLLSEKEILAKEVVSLREELQRMTLSQGSGSGRNSTSSGISDYSPNHPVVLQRKIGDLEAHIRDLQEVNESSTFNINKAEEKVKRLSAENKELKARALSANDLQSDSDQHLRVELRTLREDVRSLKERNFQLTEENMRLFESHSKIKPTDASISTSVGARLTSSIRSDDGVARQASAYRRDKEIAPPVSAGHYSHSRLYREDLAPKELRHSTLNRSYDSDARMLETSARLLQERDRLESGRLRHQLKENSTPKTSDSISRGSVLYSDRSRPDGEVSEKLHADKYSKTSSSIERKSYEDTLQDRGSSLYLDKHLHRDLQPRSDHRDKYRHTSDAAWDREARVSTTSRSYSSGATFSSKDIFFSLQQKRANQWPQSAVRSQCEESDEYDSDSTMVLMSGHREEPAGELSAVTMAEVHRISEKERKGPYFDSDNKYISGNLDFQKLSARTDDTADDSDTATDILLAQDGTARGIHQRRTSVGSNGSLSSLSDVDEPSDSALRRRSKSVDAHRGLDSSRSRQMTTLHRSGSATRPLSSIDSARSSAGHRSVLPAPMVTQHNKGEITSKGAASLLGSSLTHGMRPFAPRSPADVRPEDVIKFSRQGGKLTQGVVKFVGHLPGRGEAYLGVELDRDEGKHDGTFEGIRYFKCKPSKGVFVAFNKVVMAWAP</sequence>
<gene>
    <name evidence="5" type="primary">LOC101859260</name>
</gene>
<dbReference type="PROSITE" id="PS50245">
    <property type="entry name" value="CAP_GLY_2"/>
    <property type="match status" value="1"/>
</dbReference>
<dbReference type="PANTHER" id="PTHR18916:SF93">
    <property type="entry name" value="RESTIN HOMOLOG"/>
    <property type="match status" value="1"/>
</dbReference>
<feature type="compositionally biased region" description="Acidic residues" evidence="2">
    <location>
        <begin position="117"/>
        <end position="128"/>
    </location>
</feature>
<feature type="region of interest" description="Disordered" evidence="2">
    <location>
        <begin position="1262"/>
        <end position="1335"/>
    </location>
</feature>
<feature type="compositionally biased region" description="Basic and acidic residues" evidence="2">
    <location>
        <begin position="129"/>
        <end position="149"/>
    </location>
</feature>